<feature type="compositionally biased region" description="Polar residues" evidence="1">
    <location>
        <begin position="161"/>
        <end position="172"/>
    </location>
</feature>
<dbReference type="Proteomes" id="UP001396334">
    <property type="component" value="Unassembled WGS sequence"/>
</dbReference>
<evidence type="ECO:0000313" key="3">
    <source>
        <dbReference type="Proteomes" id="UP001396334"/>
    </source>
</evidence>
<organism evidence="2 3">
    <name type="scientific">Hibiscus sabdariffa</name>
    <name type="common">roselle</name>
    <dbReference type="NCBI Taxonomy" id="183260"/>
    <lineage>
        <taxon>Eukaryota</taxon>
        <taxon>Viridiplantae</taxon>
        <taxon>Streptophyta</taxon>
        <taxon>Embryophyta</taxon>
        <taxon>Tracheophyta</taxon>
        <taxon>Spermatophyta</taxon>
        <taxon>Magnoliopsida</taxon>
        <taxon>eudicotyledons</taxon>
        <taxon>Gunneridae</taxon>
        <taxon>Pentapetalae</taxon>
        <taxon>rosids</taxon>
        <taxon>malvids</taxon>
        <taxon>Malvales</taxon>
        <taxon>Malvaceae</taxon>
        <taxon>Malvoideae</taxon>
        <taxon>Hibiscus</taxon>
    </lineage>
</organism>
<feature type="region of interest" description="Disordered" evidence="1">
    <location>
        <begin position="150"/>
        <end position="172"/>
    </location>
</feature>
<reference evidence="2 3" key="1">
    <citation type="journal article" date="2024" name="G3 (Bethesda)">
        <title>Genome assembly of Hibiscus sabdariffa L. provides insights into metabolisms of medicinal natural products.</title>
        <authorList>
            <person name="Kim T."/>
        </authorList>
    </citation>
    <scope>NUCLEOTIDE SEQUENCE [LARGE SCALE GENOMIC DNA]</scope>
    <source>
        <strain evidence="2">TK-2024</strain>
        <tissue evidence="2">Old leaves</tissue>
    </source>
</reference>
<keyword evidence="3" id="KW-1185">Reference proteome</keyword>
<feature type="region of interest" description="Disordered" evidence="1">
    <location>
        <begin position="20"/>
        <end position="82"/>
    </location>
</feature>
<accession>A0ABR2P0I6</accession>
<proteinExistence type="predicted"/>
<name>A0ABR2P0I6_9ROSI</name>
<evidence type="ECO:0000313" key="2">
    <source>
        <dbReference type="EMBL" id="KAK8981922.1"/>
    </source>
</evidence>
<feature type="compositionally biased region" description="Pro residues" evidence="1">
    <location>
        <begin position="45"/>
        <end position="57"/>
    </location>
</feature>
<protein>
    <submittedName>
        <fullName evidence="2">Uncharacterized protein</fullName>
    </submittedName>
</protein>
<gene>
    <name evidence="2" type="ORF">V6N11_072911</name>
</gene>
<comment type="caution">
    <text evidence="2">The sequence shown here is derived from an EMBL/GenBank/DDBJ whole genome shotgun (WGS) entry which is preliminary data.</text>
</comment>
<sequence>MSTGRGSPFRRRVQPVRFAEPLDEIPVDIPAPVNPSPSVESSTPVDPPGFVDPPVPNDLPHVPDSDATTPARGASTSSSEPMIGVVDEPLSRQFFHLIQSVVRVASTIPETPISHIQIFNGVRTFSGPSGGAPTEAEEWLHDTERLIRFPARSDQPRQVKDYTSSSSYKKLY</sequence>
<dbReference type="EMBL" id="JBBPBN010000087">
    <property type="protein sequence ID" value="KAK8981922.1"/>
    <property type="molecule type" value="Genomic_DNA"/>
</dbReference>
<evidence type="ECO:0000256" key="1">
    <source>
        <dbReference type="SAM" id="MobiDB-lite"/>
    </source>
</evidence>